<sequence length="595" mass="68141">MAEADIDRLAEKVAHLLTKLVTEVAKSLELEETILQVKRENASLKSQVGDLTLDALRTKKAETELEQLRQRLGQTEEEKKVAEEKNKQLEGEVEDLTASLFNEANEMVSNASRETYNFKVKNRKLYEEIDEKNAIIDSLQAQLQDLKGLFMKLEDQQRSLRHGTPQLEHGFDEQPTDNVVDDYGFLMSQLIHAPRVRAIRFDLNHYQHDFKAFVFQLIKPDFVFDLATLKTLKYFRKIWHEEIEPALGTIPSVSNNFLNRFSKGKTFWTLLAEGKAIIEPVSGVNETFKLNYRGVKTGDEKPVAMKEPCAFCGETKGDRLEHARLYMLKLYGPASETSITGDSSTTIISGEVHEVIGTYPLCNFCLVKLRAICEFFAKLRLVHANVYKLQQNSTFDDLAFVSQFKFQNYDRHTHTVDRKVSGNDEAILIKLYYLLLTVRAKIFWSKVGFWDTEEDSETVTIEEAHIDIFQRMVNENSAFGVDRAEPIERPQSVNGDNSRKSDVTDTEKETETSKSTQETTQDTAQAEEGTEKKIEKEGNEDSDEGDFADAETFEQPLQRRKSKSKEFKKKIDQGLASTMEMLKESIDEDEKKRAN</sequence>
<dbReference type="PANTHER" id="PTHR14430:SF0">
    <property type="entry name" value="SEC2P DOMAIN-CONTAINING PROTEIN"/>
    <property type="match status" value="1"/>
</dbReference>
<dbReference type="AlphaFoldDB" id="A0A2P7YNL2"/>
<dbReference type="OrthoDB" id="1748564at2759"/>
<feature type="compositionally biased region" description="Basic residues" evidence="3">
    <location>
        <begin position="558"/>
        <end position="568"/>
    </location>
</feature>
<dbReference type="RefSeq" id="XP_024713092.1">
    <property type="nucleotide sequence ID" value="XM_024858605.1"/>
</dbReference>
<feature type="compositionally biased region" description="Basic and acidic residues" evidence="3">
    <location>
        <begin position="529"/>
        <end position="539"/>
    </location>
</feature>
<organism evidence="5 6">
    <name type="scientific">Candidozyma pseudohaemuli</name>
    <dbReference type="NCBI Taxonomy" id="418784"/>
    <lineage>
        <taxon>Eukaryota</taxon>
        <taxon>Fungi</taxon>
        <taxon>Dikarya</taxon>
        <taxon>Ascomycota</taxon>
        <taxon>Saccharomycotina</taxon>
        <taxon>Pichiomycetes</taxon>
        <taxon>Metschnikowiaceae</taxon>
        <taxon>Candidozyma</taxon>
    </lineage>
</organism>
<feature type="compositionally biased region" description="Basic and acidic residues" evidence="3">
    <location>
        <begin position="497"/>
        <end position="512"/>
    </location>
</feature>
<evidence type="ECO:0000259" key="4">
    <source>
        <dbReference type="Pfam" id="PF06428"/>
    </source>
</evidence>
<dbReference type="PANTHER" id="PTHR14430">
    <property type="entry name" value="RABIN3-RELATED"/>
    <property type="match status" value="1"/>
</dbReference>
<dbReference type="GO" id="GO:0051286">
    <property type="term" value="C:cell tip"/>
    <property type="evidence" value="ECO:0007669"/>
    <property type="project" value="TreeGrafter"/>
</dbReference>
<keyword evidence="6" id="KW-1185">Reference proteome</keyword>
<dbReference type="GO" id="GO:0006887">
    <property type="term" value="P:exocytosis"/>
    <property type="evidence" value="ECO:0007669"/>
    <property type="project" value="TreeGrafter"/>
</dbReference>
<feature type="compositionally biased region" description="Low complexity" evidence="3">
    <location>
        <begin position="513"/>
        <end position="527"/>
    </location>
</feature>
<gene>
    <name evidence="5" type="ORF">C7M61_003261</name>
</gene>
<keyword evidence="1 2" id="KW-0175">Coiled coil</keyword>
<feature type="region of interest" description="Disordered" evidence="3">
    <location>
        <begin position="484"/>
        <end position="595"/>
    </location>
</feature>
<dbReference type="Gene3D" id="6.10.140.910">
    <property type="match status" value="1"/>
</dbReference>
<dbReference type="GO" id="GO:0005085">
    <property type="term" value="F:guanyl-nucleotide exchange factor activity"/>
    <property type="evidence" value="ECO:0007669"/>
    <property type="project" value="InterPro"/>
</dbReference>
<comment type="caution">
    <text evidence="5">The sequence shown here is derived from an EMBL/GenBank/DDBJ whole genome shotgun (WGS) entry which is preliminary data.</text>
</comment>
<name>A0A2P7YNL2_9ASCO</name>
<proteinExistence type="predicted"/>
<accession>A0A2P7YNL2</accession>
<dbReference type="STRING" id="418784.A0A2P7YNL2"/>
<feature type="domain" description="GDP/GTP exchange factor Sec2 N-terminal" evidence="4">
    <location>
        <begin position="29"/>
        <end position="153"/>
    </location>
</feature>
<protein>
    <recommendedName>
        <fullName evidence="4">GDP/GTP exchange factor Sec2 N-terminal domain-containing protein</fullName>
    </recommendedName>
</protein>
<dbReference type="Pfam" id="PF06428">
    <property type="entry name" value="Sec2p"/>
    <property type="match status" value="1"/>
</dbReference>
<evidence type="ECO:0000256" key="3">
    <source>
        <dbReference type="SAM" id="MobiDB-lite"/>
    </source>
</evidence>
<dbReference type="EMBL" id="PYFQ01000008">
    <property type="protein sequence ID" value="PSK37557.1"/>
    <property type="molecule type" value="Genomic_DNA"/>
</dbReference>
<dbReference type="VEuPathDB" id="FungiDB:C7M61_003261"/>
<feature type="coiled-coil region" evidence="2">
    <location>
        <begin position="27"/>
        <end position="156"/>
    </location>
</feature>
<dbReference type="GeneID" id="36566650"/>
<dbReference type="InterPro" id="IPR040351">
    <property type="entry name" value="RAB3IL/RAB3IP/Sec2"/>
</dbReference>
<evidence type="ECO:0000256" key="2">
    <source>
        <dbReference type="SAM" id="Coils"/>
    </source>
</evidence>
<reference evidence="5 6" key="1">
    <citation type="submission" date="2018-03" db="EMBL/GenBank/DDBJ databases">
        <title>Candida pseudohaemulonii genome assembly and annotation.</title>
        <authorList>
            <person name="Munoz J.F."/>
            <person name="Gade L.G."/>
            <person name="Chow N.A."/>
            <person name="Litvintseva A.P."/>
            <person name="Loparev V.N."/>
            <person name="Cuomo C.A."/>
        </authorList>
    </citation>
    <scope>NUCLEOTIDE SEQUENCE [LARGE SCALE GENOMIC DNA]</scope>
    <source>
        <strain evidence="5 6">B12108</strain>
    </source>
</reference>
<feature type="compositionally biased region" description="Acidic residues" evidence="3">
    <location>
        <begin position="540"/>
        <end position="552"/>
    </location>
</feature>
<dbReference type="SUPFAM" id="SSF144284">
    <property type="entry name" value="Sec2 N-terminal region"/>
    <property type="match status" value="1"/>
</dbReference>
<dbReference type="InterPro" id="IPR009449">
    <property type="entry name" value="Sec2_N"/>
</dbReference>
<dbReference type="Proteomes" id="UP000241107">
    <property type="component" value="Unassembled WGS sequence"/>
</dbReference>
<dbReference type="CDD" id="cd21044">
    <property type="entry name" value="Rab11BD_RAB3IP_like"/>
    <property type="match status" value="1"/>
</dbReference>
<evidence type="ECO:0000256" key="1">
    <source>
        <dbReference type="ARBA" id="ARBA00023054"/>
    </source>
</evidence>
<dbReference type="GO" id="GO:0070319">
    <property type="term" value="C:Golgi to plasma membrane transport vesicle"/>
    <property type="evidence" value="ECO:0007669"/>
    <property type="project" value="TreeGrafter"/>
</dbReference>
<evidence type="ECO:0000313" key="5">
    <source>
        <dbReference type="EMBL" id="PSK37557.1"/>
    </source>
</evidence>
<evidence type="ECO:0000313" key="6">
    <source>
        <dbReference type="Proteomes" id="UP000241107"/>
    </source>
</evidence>
<feature type="compositionally biased region" description="Basic and acidic residues" evidence="3">
    <location>
        <begin position="581"/>
        <end position="595"/>
    </location>
</feature>